<evidence type="ECO:0000256" key="1">
    <source>
        <dbReference type="ARBA" id="ARBA00022801"/>
    </source>
</evidence>
<accession>A0A0L8LFM0</accession>
<dbReference type="Gene3D" id="3.30.450.20">
    <property type="entry name" value="PAS domain"/>
    <property type="match status" value="1"/>
</dbReference>
<proteinExistence type="predicted"/>
<name>A0A0L8LFM0_STRVR</name>
<dbReference type="Pfam" id="PF13581">
    <property type="entry name" value="HATPase_c_2"/>
    <property type="match status" value="1"/>
</dbReference>
<evidence type="ECO:0000313" key="3">
    <source>
        <dbReference type="EMBL" id="KOG36846.1"/>
    </source>
</evidence>
<dbReference type="Gene3D" id="3.30.565.10">
    <property type="entry name" value="Histidine kinase-like ATPase, C-terminal domain"/>
    <property type="match status" value="1"/>
</dbReference>
<dbReference type="InterPro" id="IPR036890">
    <property type="entry name" value="HATPase_C_sf"/>
</dbReference>
<dbReference type="InterPro" id="IPR003594">
    <property type="entry name" value="HATPase_dom"/>
</dbReference>
<dbReference type="PANTHER" id="PTHR43156">
    <property type="entry name" value="STAGE II SPORULATION PROTEIN E-RELATED"/>
    <property type="match status" value="1"/>
</dbReference>
<dbReference type="InterPro" id="IPR035965">
    <property type="entry name" value="PAS-like_dom_sf"/>
</dbReference>
<dbReference type="GO" id="GO:0016791">
    <property type="term" value="F:phosphatase activity"/>
    <property type="evidence" value="ECO:0007669"/>
    <property type="project" value="TreeGrafter"/>
</dbReference>
<dbReference type="InterPro" id="IPR029016">
    <property type="entry name" value="GAF-like_dom_sf"/>
</dbReference>
<dbReference type="Proteomes" id="UP000037023">
    <property type="component" value="Unassembled WGS sequence"/>
</dbReference>
<organism evidence="3 4">
    <name type="scientific">Streptomyces viridochromogenes</name>
    <dbReference type="NCBI Taxonomy" id="1938"/>
    <lineage>
        <taxon>Bacteria</taxon>
        <taxon>Bacillati</taxon>
        <taxon>Actinomycetota</taxon>
        <taxon>Actinomycetes</taxon>
        <taxon>Kitasatosporales</taxon>
        <taxon>Streptomycetaceae</taxon>
        <taxon>Streptomyces</taxon>
    </lineage>
</organism>
<sequence>MDEKTWGEAVLGAVFTQAQVGLHVLDRDLRVIKVNKVAAGVRGIPAERIVGRPAAEAYATFGVSYDEGVLLDVLATGRPATGRLVTGLPRPGTHRLPVFSVSVHRLEDTDGKVLGLVVTSTDVTDRERARARLDLLHDAHERIGTGLDVERTARELVDVTLPGFADSVVVALTDAVLRGKDPALESADTAPLLRCAAAGRTVAGPPVPDVGPVLLPGVFGDALPTEAALLPAGPTAGGHPAGPVLVAPLSVHGQVLGAVAFHRGQGAEPYGRDDLALAAALTTRTAICLENALRFTREHIVMYALQSWPLRQHEATQRAVDVAQRHRPGGTGAGSWYDVIPLPGARVALVAGQVENPGLSAVATMSRLRTAVHSLSTLDLDPHELLARLHTTTRRLSGEQSDASAFGSAADEPTASCTIAVYDPAVGRLDVARAGTSLFAVVRPDGSVDDRPVEDGPLLGAEGPPFACATHELPEGSTICLASAPAPGDEGARPDGVMAALSRPDRDPEAMADDLERLLAPDRVLLLARTRRLSADELAAWEIPFDFAEVGTARTLVEDRIAQWGLALDPFAVTLVASELVTNAIRYGAAPITLRLMKEGPGLVCEVSDAGQAAPHLRHAKAVDEGGRGLLICASIADDWGVRYTDAGKTVWAEIGTKAPSPR</sequence>
<evidence type="ECO:0000313" key="4">
    <source>
        <dbReference type="Proteomes" id="UP000037023"/>
    </source>
</evidence>
<keyword evidence="1" id="KW-0378">Hydrolase</keyword>
<dbReference type="SMART" id="SM00331">
    <property type="entry name" value="PP2C_SIG"/>
    <property type="match status" value="1"/>
</dbReference>
<protein>
    <recommendedName>
        <fullName evidence="2">PAC domain-containing protein</fullName>
    </recommendedName>
</protein>
<gene>
    <name evidence="3" type="ORF">ADK34_00305</name>
</gene>
<dbReference type="SUPFAM" id="SSF55785">
    <property type="entry name" value="PYP-like sensor domain (PAS domain)"/>
    <property type="match status" value="1"/>
</dbReference>
<dbReference type="CDD" id="cd00130">
    <property type="entry name" value="PAS"/>
    <property type="match status" value="1"/>
</dbReference>
<dbReference type="PATRIC" id="fig|1938.6.peg.68"/>
<dbReference type="Gene3D" id="3.60.40.10">
    <property type="entry name" value="PPM-type phosphatase domain"/>
    <property type="match status" value="1"/>
</dbReference>
<dbReference type="Pfam" id="PF07228">
    <property type="entry name" value="SpoIIE"/>
    <property type="match status" value="1"/>
</dbReference>
<dbReference type="SUPFAM" id="SSF55781">
    <property type="entry name" value="GAF domain-like"/>
    <property type="match status" value="1"/>
</dbReference>
<dbReference type="InterPro" id="IPR013656">
    <property type="entry name" value="PAS_4"/>
</dbReference>
<dbReference type="PROSITE" id="PS50113">
    <property type="entry name" value="PAC"/>
    <property type="match status" value="1"/>
</dbReference>
<dbReference type="AlphaFoldDB" id="A0A0L8LFM0"/>
<reference evidence="3 4" key="1">
    <citation type="submission" date="2015-06" db="EMBL/GenBank/DDBJ databases">
        <authorList>
            <person name="Hoefler B.C."/>
            <person name="Straight P.D."/>
        </authorList>
    </citation>
    <scope>NUCLEOTIDE SEQUENCE [LARGE SCALE GENOMIC DNA]</scope>
    <source>
        <strain evidence="3 4">NRRL 3427</strain>
    </source>
</reference>
<dbReference type="EMBL" id="LGUP01000001">
    <property type="protein sequence ID" value="KOG36846.1"/>
    <property type="molecule type" value="Genomic_DNA"/>
</dbReference>
<comment type="caution">
    <text evidence="3">The sequence shown here is derived from an EMBL/GenBank/DDBJ whole genome shotgun (WGS) entry which is preliminary data.</text>
</comment>
<dbReference type="SUPFAM" id="SSF55874">
    <property type="entry name" value="ATPase domain of HSP90 chaperone/DNA topoisomerase II/histidine kinase"/>
    <property type="match status" value="1"/>
</dbReference>
<dbReference type="Gene3D" id="3.30.450.40">
    <property type="match status" value="1"/>
</dbReference>
<dbReference type="NCBIfam" id="TIGR00229">
    <property type="entry name" value="sensory_box"/>
    <property type="match status" value="1"/>
</dbReference>
<dbReference type="InterPro" id="IPR000700">
    <property type="entry name" value="PAS-assoc_C"/>
</dbReference>
<evidence type="ECO:0000259" key="2">
    <source>
        <dbReference type="PROSITE" id="PS50113"/>
    </source>
</evidence>
<feature type="domain" description="PAC" evidence="2">
    <location>
        <begin position="78"/>
        <end position="135"/>
    </location>
</feature>
<dbReference type="InterPro" id="IPR036457">
    <property type="entry name" value="PPM-type-like_dom_sf"/>
</dbReference>
<dbReference type="PANTHER" id="PTHR43156:SF2">
    <property type="entry name" value="STAGE II SPORULATION PROTEIN E"/>
    <property type="match status" value="1"/>
</dbReference>
<dbReference type="Pfam" id="PF08448">
    <property type="entry name" value="PAS_4"/>
    <property type="match status" value="1"/>
</dbReference>
<dbReference type="InterPro" id="IPR052016">
    <property type="entry name" value="Bact_Sigma-Reg"/>
</dbReference>
<dbReference type="CDD" id="cd16936">
    <property type="entry name" value="HATPase_RsbW-like"/>
    <property type="match status" value="1"/>
</dbReference>
<dbReference type="InterPro" id="IPR001932">
    <property type="entry name" value="PPM-type_phosphatase-like_dom"/>
</dbReference>
<dbReference type="FunFam" id="3.30.565.10:FF:000028">
    <property type="entry name" value="PAS sensor protein"/>
    <property type="match status" value="1"/>
</dbReference>
<dbReference type="InterPro" id="IPR000014">
    <property type="entry name" value="PAS"/>
</dbReference>